<dbReference type="Gene3D" id="3.90.1590.10">
    <property type="entry name" value="glutathione-dependent formaldehyde- activating enzyme (gfa)"/>
    <property type="match status" value="1"/>
</dbReference>
<organism evidence="6 7">
    <name type="scientific">Devosia neptuniae</name>
    <dbReference type="NCBI Taxonomy" id="191302"/>
    <lineage>
        <taxon>Bacteria</taxon>
        <taxon>Pseudomonadati</taxon>
        <taxon>Pseudomonadota</taxon>
        <taxon>Alphaproteobacteria</taxon>
        <taxon>Hyphomicrobiales</taxon>
        <taxon>Devosiaceae</taxon>
        <taxon>Devosia</taxon>
    </lineage>
</organism>
<reference evidence="6 7" key="1">
    <citation type="submission" date="2022-09" db="EMBL/GenBank/DDBJ databases">
        <title>Interaction between co-microsymbionts with complementary sets of symbiotic genes in legume-rhizobium systems.</title>
        <authorList>
            <person name="Safronova V."/>
            <person name="Sazanova A."/>
            <person name="Afonin A."/>
            <person name="Chirak E."/>
        </authorList>
    </citation>
    <scope>NUCLEOTIDE SEQUENCE [LARGE SCALE GENOMIC DNA]</scope>
    <source>
        <strain evidence="6 7">A18/4-1</strain>
    </source>
</reference>
<evidence type="ECO:0000256" key="3">
    <source>
        <dbReference type="ARBA" id="ARBA00022833"/>
    </source>
</evidence>
<evidence type="ECO:0000256" key="2">
    <source>
        <dbReference type="ARBA" id="ARBA00022723"/>
    </source>
</evidence>
<keyword evidence="2" id="KW-0479">Metal-binding</keyword>
<feature type="domain" description="CENP-V/GFA" evidence="5">
    <location>
        <begin position="3"/>
        <end position="110"/>
    </location>
</feature>
<dbReference type="Proteomes" id="UP001061862">
    <property type="component" value="Chromosome"/>
</dbReference>
<dbReference type="InterPro" id="IPR006913">
    <property type="entry name" value="CENP-V/GFA"/>
</dbReference>
<dbReference type="PROSITE" id="PS51891">
    <property type="entry name" value="CENP_V_GFA"/>
    <property type="match status" value="1"/>
</dbReference>
<proteinExistence type="inferred from homology"/>
<dbReference type="InterPro" id="IPR011057">
    <property type="entry name" value="Mss4-like_sf"/>
</dbReference>
<dbReference type="Pfam" id="PF04828">
    <property type="entry name" value="GFA"/>
    <property type="match status" value="1"/>
</dbReference>
<keyword evidence="7" id="KW-1185">Reference proteome</keyword>
<evidence type="ECO:0000259" key="5">
    <source>
        <dbReference type="PROSITE" id="PS51891"/>
    </source>
</evidence>
<evidence type="ECO:0000256" key="4">
    <source>
        <dbReference type="ARBA" id="ARBA00023239"/>
    </source>
</evidence>
<dbReference type="SUPFAM" id="SSF51316">
    <property type="entry name" value="Mss4-like"/>
    <property type="match status" value="1"/>
</dbReference>
<evidence type="ECO:0000313" key="7">
    <source>
        <dbReference type="Proteomes" id="UP001061862"/>
    </source>
</evidence>
<keyword evidence="4" id="KW-0456">Lyase</keyword>
<accession>A0ABY6CDG1</accession>
<name>A0ABY6CDG1_9HYPH</name>
<evidence type="ECO:0000313" key="6">
    <source>
        <dbReference type="EMBL" id="UXN70282.1"/>
    </source>
</evidence>
<gene>
    <name evidence="6" type="ORF">N8A98_03530</name>
</gene>
<dbReference type="RefSeq" id="WP_262169206.1">
    <property type="nucleotide sequence ID" value="NZ_CP104965.1"/>
</dbReference>
<dbReference type="EMBL" id="CP104965">
    <property type="protein sequence ID" value="UXN70282.1"/>
    <property type="molecule type" value="Genomic_DNA"/>
</dbReference>
<protein>
    <submittedName>
        <fullName evidence="6">GFA family protein</fullName>
    </submittedName>
</protein>
<dbReference type="PANTHER" id="PTHR33337:SF40">
    <property type="entry name" value="CENP-V_GFA DOMAIN-CONTAINING PROTEIN-RELATED"/>
    <property type="match status" value="1"/>
</dbReference>
<evidence type="ECO:0000256" key="1">
    <source>
        <dbReference type="ARBA" id="ARBA00005495"/>
    </source>
</evidence>
<dbReference type="PANTHER" id="PTHR33337">
    <property type="entry name" value="GFA DOMAIN-CONTAINING PROTEIN"/>
    <property type="match status" value="1"/>
</dbReference>
<sequence length="131" mass="14736">MRWTGGCLCGRRRYHFDADPVAIGLCHCNMCKKATGGPFAILVRVRQADLHWEADPPAIYRSSPIAVRGFCPDCGSPLLLDYDGDAYLRMTVGSLDHPERVEPEGHYGIESRLPWVNCWADLPGEETKERF</sequence>
<keyword evidence="3" id="KW-0862">Zinc</keyword>
<comment type="similarity">
    <text evidence="1">Belongs to the Gfa family.</text>
</comment>